<feature type="compositionally biased region" description="Polar residues" evidence="1">
    <location>
        <begin position="1"/>
        <end position="12"/>
    </location>
</feature>
<sequence length="221" mass="24760">MVSAYTSPQQPEYINVRFHPPSRTSSHPNVHTRRRYRSPPPKQRYTHLHNNSRVMLRPQRSCLRPPADELPASPPRNPNLPLKNDQRHRSIYWRDYYAREPFSDEHVISKPIPKIIHYSTKWKNENPNPKTVDGAKTFYGNGMMAGMYPGAGMGMGMAYPGMGGMPYGMVGGGYGMPRYGGMYGGGYGGYGGYQGMYDPMLGAYGAPPAANFVDDNPDAHR</sequence>
<accession>A0A0D0T792</accession>
<protein>
    <submittedName>
        <fullName evidence="2">Unplaced genomic scaffold supercont1.4, whole genome shotgun sequence</fullName>
    </submittedName>
</protein>
<feature type="region of interest" description="Disordered" evidence="1">
    <location>
        <begin position="63"/>
        <end position="84"/>
    </location>
</feature>
<dbReference type="OrthoDB" id="2576545at2759"/>
<reference evidence="2 3" key="1">
    <citation type="submission" date="2015-01" db="EMBL/GenBank/DDBJ databases">
        <title>The Genome Sequence of Cryptococcus gattii Ram5.</title>
        <authorList>
            <consortium name="The Broad Institute Genomics Platform"/>
            <person name="Cuomo C."/>
            <person name="Litvintseva A."/>
            <person name="Chen Y."/>
            <person name="Heitman J."/>
            <person name="Sun S."/>
            <person name="Springer D."/>
            <person name="Dromer F."/>
            <person name="Young S."/>
            <person name="Zeng Q."/>
            <person name="Gargeya S."/>
            <person name="Abouelleil A."/>
            <person name="Alvarado L."/>
            <person name="Chapman S.B."/>
            <person name="Gainer-Dewar J."/>
            <person name="Goldberg J."/>
            <person name="Griggs A."/>
            <person name="Gujja S."/>
            <person name="Hansen M."/>
            <person name="Howarth C."/>
            <person name="Imamovic A."/>
            <person name="Larimer J."/>
            <person name="Murphy C."/>
            <person name="Naylor J."/>
            <person name="Pearson M."/>
            <person name="Priest M."/>
            <person name="Roberts A."/>
            <person name="Saif S."/>
            <person name="Shea T."/>
            <person name="Sykes S."/>
            <person name="Wortman J."/>
            <person name="Nusbaum C."/>
            <person name="Birren B."/>
        </authorList>
    </citation>
    <scope>NUCLEOTIDE SEQUENCE [LARGE SCALE GENOMIC DNA]</scope>
    <source>
        <strain evidence="2 3">Ram5</strain>
    </source>
</reference>
<evidence type="ECO:0000313" key="2">
    <source>
        <dbReference type="EMBL" id="KIR41807.1"/>
    </source>
</evidence>
<dbReference type="AlphaFoldDB" id="A0A0D0T792"/>
<organism evidence="2 3">
    <name type="scientific">Cryptococcus deuterogattii Ram5</name>
    <dbReference type="NCBI Taxonomy" id="1296110"/>
    <lineage>
        <taxon>Eukaryota</taxon>
        <taxon>Fungi</taxon>
        <taxon>Dikarya</taxon>
        <taxon>Basidiomycota</taxon>
        <taxon>Agaricomycotina</taxon>
        <taxon>Tremellomycetes</taxon>
        <taxon>Tremellales</taxon>
        <taxon>Cryptococcaceae</taxon>
        <taxon>Cryptococcus</taxon>
        <taxon>Cryptococcus gattii species complex</taxon>
    </lineage>
</organism>
<gene>
    <name evidence="2" type="ORF">I313_01967</name>
</gene>
<dbReference type="Proteomes" id="UP000053392">
    <property type="component" value="Unassembled WGS sequence"/>
</dbReference>
<proteinExistence type="predicted"/>
<dbReference type="HOGENOM" id="CLU_109002_0_0_1"/>
<evidence type="ECO:0000313" key="3">
    <source>
        <dbReference type="Proteomes" id="UP000053392"/>
    </source>
</evidence>
<keyword evidence="3" id="KW-1185">Reference proteome</keyword>
<dbReference type="EMBL" id="KN847899">
    <property type="protein sequence ID" value="KIR41807.1"/>
    <property type="molecule type" value="Genomic_DNA"/>
</dbReference>
<evidence type="ECO:0000256" key="1">
    <source>
        <dbReference type="SAM" id="MobiDB-lite"/>
    </source>
</evidence>
<name>A0A0D0T792_9TREE</name>
<feature type="region of interest" description="Disordered" evidence="1">
    <location>
        <begin position="1"/>
        <end position="46"/>
    </location>
</feature>